<gene>
    <name evidence="3" type="ORF">AURANDRAFT_68015</name>
</gene>
<dbReference type="InterPro" id="IPR029052">
    <property type="entry name" value="Metallo-depent_PP-like"/>
</dbReference>
<dbReference type="KEGG" id="aaf:AURANDRAFT_68015"/>
<feature type="compositionally biased region" description="Basic and acidic residues" evidence="1">
    <location>
        <begin position="1723"/>
        <end position="1738"/>
    </location>
</feature>
<evidence type="ECO:0000313" key="3">
    <source>
        <dbReference type="EMBL" id="EGB03400.1"/>
    </source>
</evidence>
<dbReference type="EMBL" id="GL833172">
    <property type="protein sequence ID" value="EGB03400.1"/>
    <property type="molecule type" value="Genomic_DNA"/>
</dbReference>
<dbReference type="eggNOG" id="ENOG502QPJI">
    <property type="taxonomic scope" value="Eukaryota"/>
</dbReference>
<organism evidence="4">
    <name type="scientific">Aureococcus anophagefferens</name>
    <name type="common">Harmful bloom alga</name>
    <dbReference type="NCBI Taxonomy" id="44056"/>
    <lineage>
        <taxon>Eukaryota</taxon>
        <taxon>Sar</taxon>
        <taxon>Stramenopiles</taxon>
        <taxon>Ochrophyta</taxon>
        <taxon>Pelagophyceae</taxon>
        <taxon>Pelagomonadales</taxon>
        <taxon>Pelagomonadaceae</taxon>
        <taxon>Aureococcus</taxon>
    </lineage>
</organism>
<dbReference type="PANTHER" id="PTHR36492:SF2">
    <property type="entry name" value="[ACYL-CARRIER-PROTEIN] PHOSPHODIESTERASE PPTH"/>
    <property type="match status" value="1"/>
</dbReference>
<dbReference type="RefSeq" id="XP_009041871.1">
    <property type="nucleotide sequence ID" value="XM_009043623.1"/>
</dbReference>
<accession>F0YN81</accession>
<dbReference type="Gene3D" id="3.60.21.10">
    <property type="match status" value="1"/>
</dbReference>
<evidence type="ECO:0000259" key="2">
    <source>
        <dbReference type="PROSITE" id="PS50011"/>
    </source>
</evidence>
<sequence>MLMFHIAPHEREIRSKSHAATGGAHDLAPMPPSIQMTQTIRNMTRKIMTATRSLTACYLAARKEIRTVDEIVSHYNSTSRRRLTPENCYRSSARKLWCISDLHVDIGANLEWVRRLPVHREDALIVAGDVCASIPLFKKALALLKARRNPESIEGRLTRCAHGKKQPRYRDVFFVPGNHDLWVPPTDAVGALRCSVRKFFQLLFVCDQLEVISTPAELCDGTLILPLFSWYEPQFGKKMDEGFERTKDDTVQKTFDTLCSWPSFLKSLPSDEPDAEATTSSLSSNVDALFCALNAKHLELTKALSPTVIVSFSHFVPRASLFPGFKCFAPVMGSTTLQNQVHSLSPNVHVFGHSHIDVDDWIDGVRTRYVQNAVGQPAGKDDLLEKAPVLIWDADWTTKISSRRGLLELTMLPEIDTEVDPSPKKLAPTPSETTQTTRIAELCHQSYICNNVYRVQLWNASKGRNTLQHNRHVGQFSRTRSQTLFCLVPRFTRRTPRASGHGHYCAATICVGTPIIIQRWRLRSVCADPWRHTPDRLLTAERKEDIYPTILLMTDIKWRELELSFANIVALDLPDSRPKGLIVGTKQSLYLLISVGTSSVASETENRSGTNVVWDQDALRLRVDEQQWRDPGAQLTLSVQNDRHPEGPNVIGRTTLALNALHTAVDGGKQLTLELEGLPRGSQGMLSLSDNCNANGHSWDAFGHQKLDIHPTMGASAFKSGDETFASDFCSERVQAIWPITDAIIAKRLSSHFHGHSYSPGQQLLPFRPNVLKMYVDYLSRPESQAALLHEIVYENGCVMAPMLRRAFDRTAAEHAVRYAGEGAQMSSSGMLKLKRSISGTRRSKSMEPLVSPRRYAASIRSLVLAEDEMTLMEKNPPPDLDKDATFPWKSIEDPVTGVVSWLNIDTGVSSVEEPRRIWEHKLDDLERLRPIGHVARARDRMPLADSTALDSSLETNFRKERRLDAIVAGWDWEEDDADARRRKHAAHAMRKRIHEETCRRQINPTHNEAVASVVVQLVSQVELRTSAESDRLARCHRRLVQTSWHPAVGRRHMRHLRGSLPRGENCVDLEYVDAFLTTCGNALSREPSSLESDCNHTDTPPKSPSRNPSSFQSLLNSSLRNHGVFHSFHVPATPNTSRMHLSPCRDERSANSERSGAFFTATLNLELSLLLPPTFTTIQTSQPPWTESSNAFAGGNLHLETRKSNKDKTLKRLDTRARRRFESLLLRDVCRAAQLSSSRVALDEFVTIRTEAVNSKVSTCVVGAPLPDPKLSETLAMRMRRALTVRVASHAGKLIEGQLLKTRKALGWRADRSNLIVAKISIVGTSFANAYNGYPGAEKADLGPILGVFVTPVFFGYGTQESIVNREWSGKSVLVNADTEALEIESSESERSNFDIVPRTLDSKLMLRELNACKARVAYDAVMKRPLVLGYDNIEHMTAIFSGRKDRTERQFKVQQRSEEIKQLRLSNRELPPWWQRPRTKPASFRSGLLHSALSTDASLRTTARACSRRRQNAAKARVHRLRAVSLRAKRAAMRLWLVRKLASLTSEPNALLSQFKNLYERECADEEARVVAVQRDNASADFVEHWERTESRKKRISRDIETALRWVHREACAEGYAATTDNEPHTPVRKRELFATLFEAPTCSWAVQLPQGMALAPLLLQHDFAIAFLLAPVEQPGYISVEEFVIFGLVVAEIEPKFHQVKEDLAAHRAASGTQRWTHQSADRDPSIETLPKDGSQRAMAQLAGTGTREDPGYWARAHTHIMVRFDIEPAYCCICRRNRASIQIETARKAESRWSAEWSTTRERRLDELVPDIREEVDNRRRFRRLEESRRTEVALTLQNLLDSVSADEERGIITAAILKAIVSSIVLPRVPYTAHVKHNLYEKFGGALPSEARDGGSDALRLDQPKSSHVPVRVIVYASQDDGVNHLIAESNVPQDELTDPPMMPLLIDLGQGAALKLRIKHSRDAHCTPQLCVLSASGLRLQDDVSAKQSRRFEHKENNGMTQLLGGNSSTPTPAAPSPAIRPCAAPMFAPLSNILAPVSSGSFGESEFRRVDNMRGTPSLLNSFCAIYMQDTELRQLMIGSAERIKMEATLAMQISRQFDARDAELLRATLSRSGALDSGEIERSMMATEERHSRTVAEGSLQKRENYLLHEQEEGQRSLHLLIGELTERGVTSFLTRLTWLESVLPTGGPSGPAAHVMLDPASGKSLLLRLLPLQYASDVEHVVSVAENLRDLRCRGIIRIVSVQSHEFTSFNIHGTCSQVWTLVAFVTSNTGSRCLTDQIEGCRQAISASAVQNWAHQIAVALAALHHGNLLHQNIHPRAICLDEEGRAVLDDFLFMTDARPPHCTYSRGRSDYGAIAKQLVAPEITYFSGAVSPKTDIWAFGCCMYHWITGMLPPVDSHPQSQRWLAEIPRRFYGALYHAIGLALQAHPAARATASDLVRILSA</sequence>
<protein>
    <recommendedName>
        <fullName evidence="2">Protein kinase domain-containing protein</fullName>
    </recommendedName>
</protein>
<dbReference type="Pfam" id="PF00149">
    <property type="entry name" value="Metallophos"/>
    <property type="match status" value="1"/>
</dbReference>
<feature type="region of interest" description="Disordered" evidence="1">
    <location>
        <begin position="1714"/>
        <end position="1750"/>
    </location>
</feature>
<dbReference type="SMART" id="SM00220">
    <property type="entry name" value="S_TKc"/>
    <property type="match status" value="1"/>
</dbReference>
<dbReference type="InterPro" id="IPR000719">
    <property type="entry name" value="Prot_kinase_dom"/>
</dbReference>
<name>F0YN81_AURAN</name>
<dbReference type="InterPro" id="IPR011009">
    <property type="entry name" value="Kinase-like_dom_sf"/>
</dbReference>
<keyword evidence="4" id="KW-1185">Reference proteome</keyword>
<dbReference type="InterPro" id="IPR052963">
    <property type="entry name" value="Pantetheine_PDE"/>
</dbReference>
<dbReference type="PROSITE" id="PS50011">
    <property type="entry name" value="PROTEIN_KINASE_DOM"/>
    <property type="match status" value="1"/>
</dbReference>
<dbReference type="Pfam" id="PF00069">
    <property type="entry name" value="Pkinase"/>
    <property type="match status" value="1"/>
</dbReference>
<dbReference type="SUPFAM" id="SSF56300">
    <property type="entry name" value="Metallo-dependent phosphatases"/>
    <property type="match status" value="1"/>
</dbReference>
<dbReference type="Gene3D" id="1.10.510.10">
    <property type="entry name" value="Transferase(Phosphotransferase) domain 1"/>
    <property type="match status" value="1"/>
</dbReference>
<evidence type="ECO:0000313" key="4">
    <source>
        <dbReference type="Proteomes" id="UP000002729"/>
    </source>
</evidence>
<dbReference type="CDD" id="cd00838">
    <property type="entry name" value="MPP_superfamily"/>
    <property type="match status" value="1"/>
</dbReference>
<evidence type="ECO:0000256" key="1">
    <source>
        <dbReference type="SAM" id="MobiDB-lite"/>
    </source>
</evidence>
<dbReference type="GO" id="GO:0016787">
    <property type="term" value="F:hydrolase activity"/>
    <property type="evidence" value="ECO:0007669"/>
    <property type="project" value="InterPro"/>
</dbReference>
<dbReference type="GO" id="GO:0004672">
    <property type="term" value="F:protein kinase activity"/>
    <property type="evidence" value="ECO:0007669"/>
    <property type="project" value="InterPro"/>
</dbReference>
<dbReference type="InterPro" id="IPR004843">
    <property type="entry name" value="Calcineurin-like_PHP"/>
</dbReference>
<dbReference type="InParanoid" id="F0YN81"/>
<dbReference type="Proteomes" id="UP000002729">
    <property type="component" value="Unassembled WGS sequence"/>
</dbReference>
<dbReference type="GO" id="GO:0005524">
    <property type="term" value="F:ATP binding"/>
    <property type="evidence" value="ECO:0007669"/>
    <property type="project" value="InterPro"/>
</dbReference>
<feature type="domain" description="Protein kinase" evidence="2">
    <location>
        <begin position="2168"/>
        <end position="2453"/>
    </location>
</feature>
<dbReference type="OrthoDB" id="195157at2759"/>
<dbReference type="PANTHER" id="PTHR36492">
    <property type="match status" value="1"/>
</dbReference>
<dbReference type="GeneID" id="20226561"/>
<dbReference type="SUPFAM" id="SSF56112">
    <property type="entry name" value="Protein kinase-like (PK-like)"/>
    <property type="match status" value="1"/>
</dbReference>
<feature type="region of interest" description="Disordered" evidence="1">
    <location>
        <begin position="1086"/>
        <end position="1114"/>
    </location>
</feature>
<proteinExistence type="predicted"/>
<reference evidence="3 4" key="1">
    <citation type="journal article" date="2011" name="Proc. Natl. Acad. Sci. U.S.A.">
        <title>Niche of harmful alga Aureococcus anophagefferens revealed through ecogenomics.</title>
        <authorList>
            <person name="Gobler C.J."/>
            <person name="Berry D.L."/>
            <person name="Dyhrman S.T."/>
            <person name="Wilhelm S.W."/>
            <person name="Salamov A."/>
            <person name="Lobanov A.V."/>
            <person name="Zhang Y."/>
            <person name="Collier J.L."/>
            <person name="Wurch L.L."/>
            <person name="Kustka A.B."/>
            <person name="Dill B.D."/>
            <person name="Shah M."/>
            <person name="VerBerkmoes N.C."/>
            <person name="Kuo A."/>
            <person name="Terry A."/>
            <person name="Pangilinan J."/>
            <person name="Lindquist E.A."/>
            <person name="Lucas S."/>
            <person name="Paulsen I.T."/>
            <person name="Hattenrath-Lehmann T.K."/>
            <person name="Talmage S.C."/>
            <person name="Walker E.A."/>
            <person name="Koch F."/>
            <person name="Burson A.M."/>
            <person name="Marcoval M.A."/>
            <person name="Tang Y.Z."/>
            <person name="Lecleir G.R."/>
            <person name="Coyne K.J."/>
            <person name="Berg G.M."/>
            <person name="Bertrand E.M."/>
            <person name="Saito M.A."/>
            <person name="Gladyshev V.N."/>
            <person name="Grigoriev I.V."/>
        </authorList>
    </citation>
    <scope>NUCLEOTIDE SEQUENCE [LARGE SCALE GENOMIC DNA]</scope>
    <source>
        <strain evidence="4">CCMP 1984</strain>
    </source>
</reference>